<evidence type="ECO:0000313" key="1">
    <source>
        <dbReference type="EnsemblPlants" id="TraesCS6B02G292600.1.cds1"/>
    </source>
</evidence>
<reference evidence="1" key="2">
    <citation type="submission" date="2018-10" db="UniProtKB">
        <authorList>
            <consortium name="EnsemblPlants"/>
        </authorList>
    </citation>
    <scope>IDENTIFICATION</scope>
</reference>
<evidence type="ECO:0008006" key="3">
    <source>
        <dbReference type="Google" id="ProtNLM"/>
    </source>
</evidence>
<protein>
    <recommendedName>
        <fullName evidence="3">Reverse transcriptase zinc-binding domain-containing protein</fullName>
    </recommendedName>
</protein>
<reference evidence="1" key="1">
    <citation type="submission" date="2018-08" db="EMBL/GenBank/DDBJ databases">
        <authorList>
            <person name="Rossello M."/>
        </authorList>
    </citation>
    <scope>NUCLEOTIDE SEQUENCE [LARGE SCALE GENOMIC DNA]</scope>
    <source>
        <strain evidence="1">cv. Chinese Spring</strain>
    </source>
</reference>
<sequence length="118" mass="13683">MRVQEYGPYLFYKCRYTRRLWSLIIDKYHILGLHTNGWPLFDSVEAWWASTCDNATPNRQAKASLTMLISWTVWNERNARVFKHKSAPPTILLASIQTEANLWVIAGAKKLGSIISRE</sequence>
<organism evidence="1">
    <name type="scientific">Triticum aestivum</name>
    <name type="common">Wheat</name>
    <dbReference type="NCBI Taxonomy" id="4565"/>
    <lineage>
        <taxon>Eukaryota</taxon>
        <taxon>Viridiplantae</taxon>
        <taxon>Streptophyta</taxon>
        <taxon>Embryophyta</taxon>
        <taxon>Tracheophyta</taxon>
        <taxon>Spermatophyta</taxon>
        <taxon>Magnoliopsida</taxon>
        <taxon>Liliopsida</taxon>
        <taxon>Poales</taxon>
        <taxon>Poaceae</taxon>
        <taxon>BOP clade</taxon>
        <taxon>Pooideae</taxon>
        <taxon>Triticodae</taxon>
        <taxon>Triticeae</taxon>
        <taxon>Triticinae</taxon>
        <taxon>Triticum</taxon>
    </lineage>
</organism>
<name>A0A3B6PNZ8_WHEAT</name>
<dbReference type="Gramene" id="TraesCS6B03G0844000.1">
    <property type="protein sequence ID" value="TraesCS6B03G0844000.1.CDS1"/>
    <property type="gene ID" value="TraesCS6B03G0844000"/>
</dbReference>
<dbReference type="STRING" id="4565.A0A3B6PNZ8"/>
<dbReference type="OMA" id="ANWISCM"/>
<evidence type="ECO:0000313" key="2">
    <source>
        <dbReference type="Proteomes" id="UP000019116"/>
    </source>
</evidence>
<accession>A0A3B6PNZ8</accession>
<proteinExistence type="predicted"/>
<dbReference type="AlphaFoldDB" id="A0A3B6PNZ8"/>
<dbReference type="EnsemblPlants" id="TraesCS6B02G292600.1">
    <property type="protein sequence ID" value="TraesCS6B02G292600.1.cds1"/>
    <property type="gene ID" value="TraesCS6B02G292600"/>
</dbReference>
<keyword evidence="2" id="KW-1185">Reference proteome</keyword>
<dbReference type="Gramene" id="TraesCS6B02G292600.1">
    <property type="protein sequence ID" value="TraesCS6B02G292600.1.cds1"/>
    <property type="gene ID" value="TraesCS6B02G292600"/>
</dbReference>
<dbReference type="Gramene" id="TraesMAC6B03G03567040.1">
    <property type="protein sequence ID" value="TraesMAC6B03G03567040.1.CDS1"/>
    <property type="gene ID" value="TraesMAC6B03G03567040"/>
</dbReference>
<dbReference type="Proteomes" id="UP000019116">
    <property type="component" value="Chromosome 6B"/>
</dbReference>